<accession>A0ACA9QYX4</accession>
<sequence length="202" mass="23025">SSPSNVPEVFKLLISLALLRPISDCESKVIKKWYDDYSTRVKLCVNLKKPALNHCDTCDTYMDHSTSAQLSFNAKKTALNHCDTCYKEMDTIYEEVDIFNFMTYILLEMKFFTLGAGLDDIIGDRESGMHRSSPVCPSPVCPGPMRTDCIVLTVPVPAHLRSQTKKKMQTSITALHDLPRFNREILFGKKNVNKRPRFNQEI</sequence>
<evidence type="ECO:0000313" key="2">
    <source>
        <dbReference type="Proteomes" id="UP000789366"/>
    </source>
</evidence>
<organism evidence="1 2">
    <name type="scientific">Cetraspora pellucida</name>
    <dbReference type="NCBI Taxonomy" id="1433469"/>
    <lineage>
        <taxon>Eukaryota</taxon>
        <taxon>Fungi</taxon>
        <taxon>Fungi incertae sedis</taxon>
        <taxon>Mucoromycota</taxon>
        <taxon>Glomeromycotina</taxon>
        <taxon>Glomeromycetes</taxon>
        <taxon>Diversisporales</taxon>
        <taxon>Gigasporaceae</taxon>
        <taxon>Cetraspora</taxon>
    </lineage>
</organism>
<proteinExistence type="predicted"/>
<feature type="non-terminal residue" evidence="1">
    <location>
        <position position="1"/>
    </location>
</feature>
<dbReference type="EMBL" id="CAJVPW010053448">
    <property type="protein sequence ID" value="CAG8770001.1"/>
    <property type="molecule type" value="Genomic_DNA"/>
</dbReference>
<keyword evidence="2" id="KW-1185">Reference proteome</keyword>
<name>A0ACA9QYX4_9GLOM</name>
<gene>
    <name evidence="1" type="ORF">SPELUC_LOCUS15715</name>
</gene>
<dbReference type="Proteomes" id="UP000789366">
    <property type="component" value="Unassembled WGS sequence"/>
</dbReference>
<reference evidence="1" key="1">
    <citation type="submission" date="2021-06" db="EMBL/GenBank/DDBJ databases">
        <authorList>
            <person name="Kallberg Y."/>
            <person name="Tangrot J."/>
            <person name="Rosling A."/>
        </authorList>
    </citation>
    <scope>NUCLEOTIDE SEQUENCE</scope>
    <source>
        <strain evidence="1">28 12/20/2015</strain>
    </source>
</reference>
<protein>
    <submittedName>
        <fullName evidence="1">14868_t:CDS:1</fullName>
    </submittedName>
</protein>
<comment type="caution">
    <text evidence="1">The sequence shown here is derived from an EMBL/GenBank/DDBJ whole genome shotgun (WGS) entry which is preliminary data.</text>
</comment>
<evidence type="ECO:0000313" key="1">
    <source>
        <dbReference type="EMBL" id="CAG8770001.1"/>
    </source>
</evidence>